<organism evidence="2 3">
    <name type="scientific">Coraliomargarita akajimensis (strain DSM 45221 / IAM 15411 / JCM 23193 / KCTC 12865 / 04OKA010-24)</name>
    <dbReference type="NCBI Taxonomy" id="583355"/>
    <lineage>
        <taxon>Bacteria</taxon>
        <taxon>Pseudomonadati</taxon>
        <taxon>Verrucomicrobiota</taxon>
        <taxon>Opitutia</taxon>
        <taxon>Puniceicoccales</taxon>
        <taxon>Coraliomargaritaceae</taxon>
        <taxon>Coraliomargarita</taxon>
    </lineage>
</organism>
<dbReference type="eggNOG" id="COG2133">
    <property type="taxonomic scope" value="Bacteria"/>
</dbReference>
<dbReference type="AlphaFoldDB" id="D5EL15"/>
<dbReference type="Pfam" id="PF06439">
    <property type="entry name" value="3keto-disac_hyd"/>
    <property type="match status" value="1"/>
</dbReference>
<protein>
    <recommendedName>
        <fullName evidence="1">3-keto-alpha-glucoside-1,2-lyase/3-keto-2-hydroxy-glucal hydratase domain-containing protein</fullName>
    </recommendedName>
</protein>
<evidence type="ECO:0000313" key="3">
    <source>
        <dbReference type="Proteomes" id="UP000000925"/>
    </source>
</evidence>
<reference evidence="2 3" key="1">
    <citation type="journal article" date="2010" name="Stand. Genomic Sci.">
        <title>Complete genome sequence of Coraliomargarita akajimensis type strain (04OKA010-24).</title>
        <authorList>
            <person name="Mavromatis K."/>
            <person name="Abt B."/>
            <person name="Brambilla E."/>
            <person name="Lapidus A."/>
            <person name="Copeland A."/>
            <person name="Deshpande S."/>
            <person name="Nolan M."/>
            <person name="Lucas S."/>
            <person name="Tice H."/>
            <person name="Cheng J.F."/>
            <person name="Han C."/>
            <person name="Detter J.C."/>
            <person name="Woyke T."/>
            <person name="Goodwin L."/>
            <person name="Pitluck S."/>
            <person name="Held B."/>
            <person name="Brettin T."/>
            <person name="Tapia R."/>
            <person name="Ivanova N."/>
            <person name="Mikhailova N."/>
            <person name="Pati A."/>
            <person name="Liolios K."/>
            <person name="Chen A."/>
            <person name="Palaniappan K."/>
            <person name="Land M."/>
            <person name="Hauser L."/>
            <person name="Chang Y.J."/>
            <person name="Jeffries C.D."/>
            <person name="Rohde M."/>
            <person name="Goker M."/>
            <person name="Bristow J."/>
            <person name="Eisen J.A."/>
            <person name="Markowitz V."/>
            <person name="Hugenholtz P."/>
            <person name="Klenk H.P."/>
            <person name="Kyrpides N.C."/>
        </authorList>
    </citation>
    <scope>NUCLEOTIDE SEQUENCE [LARGE SCALE GENOMIC DNA]</scope>
    <source>
        <strain evidence="3">DSM 45221 / IAM 15411 / JCM 23193 / KCTC 12865</strain>
    </source>
</reference>
<keyword evidence="3" id="KW-1185">Reference proteome</keyword>
<evidence type="ECO:0000313" key="2">
    <source>
        <dbReference type="EMBL" id="ADE53117.1"/>
    </source>
</evidence>
<proteinExistence type="predicted"/>
<evidence type="ECO:0000259" key="1">
    <source>
        <dbReference type="Pfam" id="PF06439"/>
    </source>
</evidence>
<sequence>MNRIVLICGAVFVVQMNSFKALRLVCLITAAWGLTCPVQAQAVKSDAEPILEGDAVIELIQADSFEGWLVPSDCWSIEDGVIIGDTGPDPLNAPEWLYTTQRFADFVFSCEVQLTGSRNPNSGIYYRVNPIQYRWKNGGPTYEAAAGYEFDVAHGKFNGSLGDWYARPKLRIWPDAELMTRVYQQNAWNRLTIRARGQHLEYWVNGTKIIDYIDQDPEGSTEGIIGLQIHNNSIMRIAFRKARIRPL</sequence>
<dbReference type="Gene3D" id="2.60.120.560">
    <property type="entry name" value="Exo-inulinase, domain 1"/>
    <property type="match status" value="1"/>
</dbReference>
<dbReference type="STRING" id="583355.Caka_0088"/>
<dbReference type="KEGG" id="caa:Caka_0088"/>
<name>D5EL15_CORAD</name>
<dbReference type="EMBL" id="CP001998">
    <property type="protein sequence ID" value="ADE53117.1"/>
    <property type="molecule type" value="Genomic_DNA"/>
</dbReference>
<accession>D5EL15</accession>
<dbReference type="OrthoDB" id="176168at2"/>
<feature type="domain" description="3-keto-alpha-glucoside-1,2-lyase/3-keto-2-hydroxy-glucal hydratase" evidence="1">
    <location>
        <begin position="59"/>
        <end position="245"/>
    </location>
</feature>
<dbReference type="InterPro" id="IPR010496">
    <property type="entry name" value="AL/BT2_dom"/>
</dbReference>
<gene>
    <name evidence="2" type="ordered locus">Caka_0088</name>
</gene>
<dbReference type="GO" id="GO:0016787">
    <property type="term" value="F:hydrolase activity"/>
    <property type="evidence" value="ECO:0007669"/>
    <property type="project" value="InterPro"/>
</dbReference>
<dbReference type="Proteomes" id="UP000000925">
    <property type="component" value="Chromosome"/>
</dbReference>
<dbReference type="HOGENOM" id="CLU_073042_2_0_0"/>